<feature type="domain" description="Poly(A) polymerase RNA-binding" evidence="14">
    <location>
        <begin position="357"/>
        <end position="499"/>
    </location>
</feature>
<proteinExistence type="inferred from homology"/>
<dbReference type="GO" id="GO:0005524">
    <property type="term" value="F:ATP binding"/>
    <property type="evidence" value="ECO:0007669"/>
    <property type="project" value="UniProtKB-UniRule"/>
</dbReference>
<dbReference type="Gene3D" id="1.10.1410.10">
    <property type="match status" value="1"/>
</dbReference>
<dbReference type="EC" id="2.7.7.19" evidence="11"/>
<evidence type="ECO:0000256" key="9">
    <source>
        <dbReference type="ARBA" id="ARBA00022842"/>
    </source>
</evidence>
<keyword evidence="17" id="KW-1185">Reference proteome</keyword>
<evidence type="ECO:0000259" key="16">
    <source>
        <dbReference type="Pfam" id="PF20750"/>
    </source>
</evidence>
<comment type="cofactor">
    <cofactor evidence="13">
        <name>Mg(2+)</name>
        <dbReference type="ChEBI" id="CHEBI:18420"/>
    </cofactor>
    <text evidence="13">Binds 2 magnesium ions. Also active with manganese.</text>
</comment>
<dbReference type="GeneID" id="54363380"/>
<keyword evidence="9 13" id="KW-0460">Magnesium</keyword>
<evidence type="ECO:0000256" key="12">
    <source>
        <dbReference type="PIRSR" id="PIRSR018425-1"/>
    </source>
</evidence>
<dbReference type="PANTHER" id="PTHR10682">
    <property type="entry name" value="POLY A POLYMERASE"/>
    <property type="match status" value="1"/>
</dbReference>
<evidence type="ECO:0000256" key="11">
    <source>
        <dbReference type="PIRNR" id="PIRNR018425"/>
    </source>
</evidence>
<evidence type="ECO:0000256" key="4">
    <source>
        <dbReference type="ARBA" id="ARBA00022664"/>
    </source>
</evidence>
<dbReference type="InterPro" id="IPR048840">
    <property type="entry name" value="PolA_pol_NTPase"/>
</dbReference>
<dbReference type="Gene3D" id="3.30.460.10">
    <property type="entry name" value="Beta Polymerase, domain 2"/>
    <property type="match status" value="1"/>
</dbReference>
<dbReference type="InterPro" id="IPR014492">
    <property type="entry name" value="PolyA_polymerase"/>
</dbReference>
<feature type="binding site" evidence="13">
    <location>
        <position position="101"/>
    </location>
    <ligand>
        <name>Mg(2+)</name>
        <dbReference type="ChEBI" id="CHEBI:18420"/>
        <label>1</label>
        <note>catalytic</note>
    </ligand>
</feature>
<feature type="domain" description="Poly(A) polymerase nucleotidyltransferase" evidence="16">
    <location>
        <begin position="9"/>
        <end position="205"/>
    </location>
</feature>
<reference evidence="18" key="3">
    <citation type="submission" date="2025-08" db="UniProtKB">
        <authorList>
            <consortium name="RefSeq"/>
        </authorList>
    </citation>
    <scope>IDENTIFICATION</scope>
    <source>
        <strain evidence="18">CBS 342.82</strain>
    </source>
</reference>
<name>A0A6J3LYR8_9PEZI</name>
<evidence type="ECO:0000256" key="8">
    <source>
        <dbReference type="ARBA" id="ARBA00022840"/>
    </source>
</evidence>
<evidence type="ECO:0000256" key="2">
    <source>
        <dbReference type="ARBA" id="ARBA00004123"/>
    </source>
</evidence>
<feature type="binding site" evidence="12">
    <location>
        <begin position="237"/>
        <end position="238"/>
    </location>
    <ligand>
        <name>ATP</name>
        <dbReference type="ChEBI" id="CHEBI:30616"/>
    </ligand>
</feature>
<dbReference type="Gene3D" id="3.30.70.590">
    <property type="entry name" value="Poly(A) polymerase predicted RNA binding domain"/>
    <property type="match status" value="1"/>
</dbReference>
<feature type="binding site" evidence="12">
    <location>
        <position position="228"/>
    </location>
    <ligand>
        <name>ATP</name>
        <dbReference type="ChEBI" id="CHEBI:30616"/>
    </ligand>
</feature>
<dbReference type="FunFam" id="1.10.1410.10:FF:000001">
    <property type="entry name" value="Putative poly(A) polymerase gamma"/>
    <property type="match status" value="1"/>
</dbReference>
<dbReference type="InterPro" id="IPR007010">
    <property type="entry name" value="PolA_pol_RNA-bd_dom"/>
</dbReference>
<feature type="binding site" evidence="12">
    <location>
        <position position="158"/>
    </location>
    <ligand>
        <name>ATP</name>
        <dbReference type="ChEBI" id="CHEBI:30616"/>
    </ligand>
</feature>
<keyword evidence="6 13" id="KW-0479">Metal-binding</keyword>
<evidence type="ECO:0000256" key="6">
    <source>
        <dbReference type="ARBA" id="ARBA00022723"/>
    </source>
</evidence>
<comment type="cofactor">
    <cofactor evidence="1">
        <name>Mn(2+)</name>
        <dbReference type="ChEBI" id="CHEBI:29035"/>
    </cofactor>
</comment>
<dbReference type="GO" id="GO:1990817">
    <property type="term" value="F:poly(A) RNA polymerase activity"/>
    <property type="evidence" value="ECO:0007669"/>
    <property type="project" value="UniProtKB-UniRule"/>
</dbReference>
<dbReference type="SUPFAM" id="SSF81301">
    <property type="entry name" value="Nucleotidyltransferase"/>
    <property type="match status" value="1"/>
</dbReference>
<dbReference type="GO" id="GO:0046872">
    <property type="term" value="F:metal ion binding"/>
    <property type="evidence" value="ECO:0007669"/>
    <property type="project" value="UniProtKB-KW"/>
</dbReference>
<dbReference type="Pfam" id="PF04928">
    <property type="entry name" value="PAP_central"/>
    <property type="match status" value="1"/>
</dbReference>
<comment type="similarity">
    <text evidence="3 11">Belongs to the poly(A) polymerase family.</text>
</comment>
<dbReference type="Proteomes" id="UP000504637">
    <property type="component" value="Unplaced"/>
</dbReference>
<feature type="binding site" evidence="13">
    <location>
        <position position="158"/>
    </location>
    <ligand>
        <name>Mg(2+)</name>
        <dbReference type="ChEBI" id="CHEBI:18420"/>
        <label>2</label>
        <note>catalytic</note>
    </ligand>
</feature>
<organism evidence="18">
    <name type="scientific">Dissoconium aciculare CBS 342.82</name>
    <dbReference type="NCBI Taxonomy" id="1314786"/>
    <lineage>
        <taxon>Eukaryota</taxon>
        <taxon>Fungi</taxon>
        <taxon>Dikarya</taxon>
        <taxon>Ascomycota</taxon>
        <taxon>Pezizomycotina</taxon>
        <taxon>Dothideomycetes</taxon>
        <taxon>Dothideomycetidae</taxon>
        <taxon>Mycosphaerellales</taxon>
        <taxon>Dissoconiaceae</taxon>
        <taxon>Dissoconium</taxon>
    </lineage>
</organism>
<keyword evidence="10 11" id="KW-0539">Nucleus</keyword>
<protein>
    <recommendedName>
        <fullName evidence="11">Poly(A) polymerase</fullName>
        <ecNumber evidence="11">2.7.7.19</ecNumber>
    </recommendedName>
</protein>
<feature type="binding site" evidence="13">
    <location>
        <position position="103"/>
    </location>
    <ligand>
        <name>Mg(2+)</name>
        <dbReference type="ChEBI" id="CHEBI:18420"/>
        <label>1</label>
        <note>catalytic</note>
    </ligand>
</feature>
<keyword evidence="5 11" id="KW-0808">Transferase</keyword>
<dbReference type="AlphaFoldDB" id="A0A6J3LYR8"/>
<accession>A0A6J3LYR8</accession>
<comment type="catalytic activity">
    <reaction evidence="11">
        <text>RNA(n) + ATP = RNA(n)-3'-adenine ribonucleotide + diphosphate</text>
        <dbReference type="Rhea" id="RHEA:11332"/>
        <dbReference type="Rhea" id="RHEA-COMP:14527"/>
        <dbReference type="Rhea" id="RHEA-COMP:17347"/>
        <dbReference type="ChEBI" id="CHEBI:30616"/>
        <dbReference type="ChEBI" id="CHEBI:33019"/>
        <dbReference type="ChEBI" id="CHEBI:140395"/>
        <dbReference type="ChEBI" id="CHEBI:173115"/>
        <dbReference type="EC" id="2.7.7.19"/>
    </reaction>
</comment>
<evidence type="ECO:0000313" key="17">
    <source>
        <dbReference type="Proteomes" id="UP000504637"/>
    </source>
</evidence>
<dbReference type="GO" id="GO:0031123">
    <property type="term" value="P:RNA 3'-end processing"/>
    <property type="evidence" value="ECO:0007669"/>
    <property type="project" value="InterPro"/>
</dbReference>
<dbReference type="InterPro" id="IPR043519">
    <property type="entry name" value="NT_sf"/>
</dbReference>
<feature type="binding site" evidence="12">
    <location>
        <begin position="101"/>
        <end position="103"/>
    </location>
    <ligand>
        <name>ATP</name>
        <dbReference type="ChEBI" id="CHEBI:30616"/>
    </ligand>
</feature>
<comment type="function">
    <text evidence="11">Polymerase that creates the 3'-poly(A) tail of mRNA's.</text>
</comment>
<evidence type="ECO:0000256" key="3">
    <source>
        <dbReference type="ARBA" id="ARBA00010912"/>
    </source>
</evidence>
<dbReference type="SUPFAM" id="SSF55003">
    <property type="entry name" value="PAP/Archaeal CCA-adding enzyme, C-terminal domain"/>
    <property type="match status" value="1"/>
</dbReference>
<dbReference type="GO" id="GO:0003723">
    <property type="term" value="F:RNA binding"/>
    <property type="evidence" value="ECO:0007669"/>
    <property type="project" value="UniProtKB-UniRule"/>
</dbReference>
<keyword evidence="4 11" id="KW-0507">mRNA processing</keyword>
<reference evidence="18" key="2">
    <citation type="submission" date="2020-04" db="EMBL/GenBank/DDBJ databases">
        <authorList>
            <consortium name="NCBI Genome Project"/>
        </authorList>
    </citation>
    <scope>NUCLEOTIDE SEQUENCE</scope>
    <source>
        <strain evidence="18">CBS 342.82</strain>
    </source>
</reference>
<keyword evidence="7 11" id="KW-0547">Nucleotide-binding</keyword>
<dbReference type="SUPFAM" id="SSF81631">
    <property type="entry name" value="PAP/OAS1 substrate-binding domain"/>
    <property type="match status" value="1"/>
</dbReference>
<dbReference type="GO" id="GO:0006397">
    <property type="term" value="P:mRNA processing"/>
    <property type="evidence" value="ECO:0007669"/>
    <property type="project" value="UniProtKB-KW"/>
</dbReference>
<evidence type="ECO:0000259" key="14">
    <source>
        <dbReference type="Pfam" id="PF04926"/>
    </source>
</evidence>
<dbReference type="PIRSF" id="PIRSF018425">
    <property type="entry name" value="PolyA_polymerase"/>
    <property type="match status" value="1"/>
</dbReference>
<evidence type="ECO:0000256" key="13">
    <source>
        <dbReference type="PIRSR" id="PIRSR018425-2"/>
    </source>
</evidence>
<dbReference type="GO" id="GO:0005634">
    <property type="term" value="C:nucleus"/>
    <property type="evidence" value="ECO:0007669"/>
    <property type="project" value="UniProtKB-SubCell"/>
</dbReference>
<dbReference type="OrthoDB" id="412748at2759"/>
<feature type="domain" description="Poly(A) polymerase central" evidence="15">
    <location>
        <begin position="211"/>
        <end position="354"/>
    </location>
</feature>
<sequence>MAENGEHLGISPPLATDPPKEIDLKLNELLLQELKTQNNFESAEETKKRNDVLARLQRLLTQLVQMVGKAKGLPSEILKESGGKIFTYGSYRLGVYGPGSDIDTLMIAPKHVTRDDFFEHMPDLLRKSTTPDELTELTPVPGISVPIIKLEICGVSVDLIFSNLQVSSVPRALELTDNNLLRGLDETDLRCVNGTRVTDRILQLVPQSRIFRIALRAVKLWAQRRAIYGNVVGFPGGVAYAMMVARVCQLYPKAAAPLIVQKFFFVMAKWQWPLPVVLQKRETAPLQLREWDPNTSKGDRFHLMPVITPAYPCMNSTHTIGLSTKMVLIRELKRGEEIMTDIYAGKKTWKDLFVRQKFFSEAYKHYICVITAGRTKEAQQAWSGLVQSKLRRLISGIEVSDADSVELVQPFNKGFDRVHECNTDEDIDDTLSGGLKCQVTKTKTTEESADIRVQAAAEGDADAVVEQSEDAPVEVTKSGAQSIWTTTYYMGIGLKKGSSSEWCAYMNRY</sequence>
<evidence type="ECO:0000256" key="5">
    <source>
        <dbReference type="ARBA" id="ARBA00022679"/>
    </source>
</evidence>
<dbReference type="RefSeq" id="XP_033456813.1">
    <property type="nucleotide sequence ID" value="XM_033605580.1"/>
</dbReference>
<reference evidence="18" key="1">
    <citation type="submission" date="2020-01" db="EMBL/GenBank/DDBJ databases">
        <authorList>
            <consortium name="DOE Joint Genome Institute"/>
            <person name="Haridas S."/>
            <person name="Albert R."/>
            <person name="Binder M."/>
            <person name="Bloem J."/>
            <person name="Labutti K."/>
            <person name="Salamov A."/>
            <person name="Andreopoulos B."/>
            <person name="Baker S.E."/>
            <person name="Barry K."/>
            <person name="Bills G."/>
            <person name="Bluhm B.H."/>
            <person name="Cannon C."/>
            <person name="Castanera R."/>
            <person name="Culley D.E."/>
            <person name="Daum C."/>
            <person name="Ezra D."/>
            <person name="Gonzalez J.B."/>
            <person name="Henrissat B."/>
            <person name="Kuo A."/>
            <person name="Liang C."/>
            <person name="Lipzen A."/>
            <person name="Lutzoni F."/>
            <person name="Magnuson J."/>
            <person name="Mondo S."/>
            <person name="Nolan M."/>
            <person name="Ohm R."/>
            <person name="Pangilinan J."/>
            <person name="Park H.-J."/>
            <person name="Ramirez L."/>
            <person name="Alfaro M."/>
            <person name="Sun H."/>
            <person name="Tritt A."/>
            <person name="Yoshinaga Y."/>
            <person name="Zwiers L.-H."/>
            <person name="Turgeon B.G."/>
            <person name="Goodwin S.B."/>
            <person name="Spatafora J.W."/>
            <person name="Crous P.W."/>
            <person name="Grigoriev I.V."/>
        </authorList>
    </citation>
    <scope>NUCLEOTIDE SEQUENCE</scope>
    <source>
        <strain evidence="18">CBS 342.82</strain>
    </source>
</reference>
<evidence type="ECO:0000259" key="15">
    <source>
        <dbReference type="Pfam" id="PF04928"/>
    </source>
</evidence>
<dbReference type="CDD" id="cd05402">
    <property type="entry name" value="NT_PAP_TUTase"/>
    <property type="match status" value="1"/>
</dbReference>
<dbReference type="FunFam" id="3.30.460.10:FF:000002">
    <property type="entry name" value="Poly(A) polymerase alpha, putative"/>
    <property type="match status" value="1"/>
</dbReference>
<keyword evidence="8 11" id="KW-0067">ATP-binding</keyword>
<dbReference type="PANTHER" id="PTHR10682:SF10">
    <property type="entry name" value="POLYNUCLEOTIDE ADENYLYLTRANSFERASE"/>
    <property type="match status" value="1"/>
</dbReference>
<feature type="binding site" evidence="13">
    <location>
        <position position="103"/>
    </location>
    <ligand>
        <name>Mg(2+)</name>
        <dbReference type="ChEBI" id="CHEBI:18420"/>
        <label>2</label>
        <note>catalytic</note>
    </ligand>
</feature>
<dbReference type="Pfam" id="PF04926">
    <property type="entry name" value="PAP_RNA-bind"/>
    <property type="match status" value="1"/>
</dbReference>
<gene>
    <name evidence="18" type="ORF">K489DRAFT_383347</name>
</gene>
<feature type="binding site" evidence="13">
    <location>
        <position position="101"/>
    </location>
    <ligand>
        <name>Mg(2+)</name>
        <dbReference type="ChEBI" id="CHEBI:18420"/>
        <label>2</label>
        <note>catalytic</note>
    </ligand>
</feature>
<dbReference type="Pfam" id="PF20750">
    <property type="entry name" value="PAP_NTPase"/>
    <property type="match status" value="1"/>
</dbReference>
<feature type="binding site" evidence="12">
    <location>
        <position position="219"/>
    </location>
    <ligand>
        <name>ATP</name>
        <dbReference type="ChEBI" id="CHEBI:30616"/>
    </ligand>
</feature>
<comment type="subcellular location">
    <subcellularLocation>
        <location evidence="2 11">Nucleus</location>
    </subcellularLocation>
</comment>
<dbReference type="InterPro" id="IPR011068">
    <property type="entry name" value="NuclTrfase_I-like_C"/>
</dbReference>
<evidence type="ECO:0000256" key="7">
    <source>
        <dbReference type="ARBA" id="ARBA00022741"/>
    </source>
</evidence>
<evidence type="ECO:0000256" key="1">
    <source>
        <dbReference type="ARBA" id="ARBA00001936"/>
    </source>
</evidence>
<evidence type="ECO:0000313" key="18">
    <source>
        <dbReference type="RefSeq" id="XP_033456813.1"/>
    </source>
</evidence>
<dbReference type="InterPro" id="IPR007012">
    <property type="entry name" value="PolA_pol_cen_dom"/>
</dbReference>
<evidence type="ECO:0000256" key="10">
    <source>
        <dbReference type="ARBA" id="ARBA00023242"/>
    </source>
</evidence>